<dbReference type="InterPro" id="IPR036737">
    <property type="entry name" value="OmpA-like_sf"/>
</dbReference>
<evidence type="ECO:0000256" key="3">
    <source>
        <dbReference type="ARBA" id="ARBA00023237"/>
    </source>
</evidence>
<keyword evidence="2 4" id="KW-0472">Membrane</keyword>
<comment type="subcellular location">
    <subcellularLocation>
        <location evidence="1">Cell outer membrane</location>
    </subcellularLocation>
</comment>
<dbReference type="Proteomes" id="UP001209412">
    <property type="component" value="Unassembled WGS sequence"/>
</dbReference>
<organism evidence="7 9">
    <name type="scientific">Paraburkholderia madseniana</name>
    <dbReference type="NCBI Taxonomy" id="2599607"/>
    <lineage>
        <taxon>Bacteria</taxon>
        <taxon>Pseudomonadati</taxon>
        <taxon>Pseudomonadota</taxon>
        <taxon>Betaproteobacteria</taxon>
        <taxon>Burkholderiales</taxon>
        <taxon>Burkholderiaceae</taxon>
        <taxon>Paraburkholderia</taxon>
    </lineage>
</organism>
<evidence type="ECO:0000313" key="6">
    <source>
        <dbReference type="EMBL" id="MCX4143993.1"/>
    </source>
</evidence>
<evidence type="ECO:0000256" key="2">
    <source>
        <dbReference type="ARBA" id="ARBA00023136"/>
    </source>
</evidence>
<evidence type="ECO:0000313" key="9">
    <source>
        <dbReference type="Proteomes" id="UP001242288"/>
    </source>
</evidence>
<keyword evidence="3" id="KW-0998">Cell outer membrane</keyword>
<dbReference type="PROSITE" id="PS51123">
    <property type="entry name" value="OMPA_2"/>
    <property type="match status" value="1"/>
</dbReference>
<protein>
    <submittedName>
        <fullName evidence="7">OmpA family protein</fullName>
    </submittedName>
</protein>
<evidence type="ECO:0000259" key="5">
    <source>
        <dbReference type="PROSITE" id="PS51123"/>
    </source>
</evidence>
<keyword evidence="8" id="KW-1185">Reference proteome</keyword>
<reference evidence="7" key="1">
    <citation type="submission" date="2022-06" db="EMBL/GenBank/DDBJ databases">
        <title>PHB producers.</title>
        <authorList>
            <person name="Besaury L."/>
        </authorList>
    </citation>
    <scope>NUCLEOTIDE SEQUENCE</scope>
    <source>
        <strain evidence="7 8">SEWS6</strain>
    </source>
</reference>
<feature type="domain" description="OmpA-like" evidence="5">
    <location>
        <begin position="1"/>
        <end position="86"/>
    </location>
</feature>
<dbReference type="SUPFAM" id="SSF103088">
    <property type="entry name" value="OmpA-like"/>
    <property type="match status" value="1"/>
</dbReference>
<dbReference type="Proteomes" id="UP001242288">
    <property type="component" value="Unassembled WGS sequence"/>
</dbReference>
<dbReference type="EMBL" id="JAMXWF010000001">
    <property type="protein sequence ID" value="MDQ6405827.1"/>
    <property type="molecule type" value="Genomic_DNA"/>
</dbReference>
<dbReference type="Gene3D" id="3.30.1330.60">
    <property type="entry name" value="OmpA-like domain"/>
    <property type="match status" value="1"/>
</dbReference>
<dbReference type="EMBL" id="JAPKHW010000001">
    <property type="protein sequence ID" value="MCX4143993.1"/>
    <property type="molecule type" value="Genomic_DNA"/>
</dbReference>
<dbReference type="InterPro" id="IPR006665">
    <property type="entry name" value="OmpA-like"/>
</dbReference>
<dbReference type="AlphaFoldDB" id="A0AAP5B9I1"/>
<dbReference type="PANTHER" id="PTHR30329:SF21">
    <property type="entry name" value="LIPOPROTEIN YIAD-RELATED"/>
    <property type="match status" value="1"/>
</dbReference>
<evidence type="ECO:0000313" key="8">
    <source>
        <dbReference type="Proteomes" id="UP001209412"/>
    </source>
</evidence>
<dbReference type="PRINTS" id="PR01021">
    <property type="entry name" value="OMPADOMAIN"/>
</dbReference>
<dbReference type="PANTHER" id="PTHR30329">
    <property type="entry name" value="STATOR ELEMENT OF FLAGELLAR MOTOR COMPLEX"/>
    <property type="match status" value="1"/>
</dbReference>
<name>A0AAP5B9I1_9BURK</name>
<sequence>MKGIRQLHINGYTDRLGSDAYNQQLSLQRAQTVREYLRNHGVTLPITAQGYGKANPLAECPRKKRDELVQCLAPNRRVEIDFVRDQG</sequence>
<accession>A0AAP5B9I1</accession>
<proteinExistence type="predicted"/>
<dbReference type="InterPro" id="IPR006664">
    <property type="entry name" value="OMP_bac"/>
</dbReference>
<dbReference type="RefSeq" id="WP_266256330.1">
    <property type="nucleotide sequence ID" value="NZ_JAMXWF010000001.1"/>
</dbReference>
<dbReference type="GO" id="GO:0009279">
    <property type="term" value="C:cell outer membrane"/>
    <property type="evidence" value="ECO:0007669"/>
    <property type="project" value="UniProtKB-SubCell"/>
</dbReference>
<dbReference type="InterPro" id="IPR050330">
    <property type="entry name" value="Bact_OuterMem_StrucFunc"/>
</dbReference>
<evidence type="ECO:0000256" key="4">
    <source>
        <dbReference type="PROSITE-ProRule" id="PRU00473"/>
    </source>
</evidence>
<gene>
    <name evidence="7" type="ORF">NIE36_01205</name>
    <name evidence="6" type="ORF">OSB80_01205</name>
</gene>
<evidence type="ECO:0000313" key="7">
    <source>
        <dbReference type="EMBL" id="MDQ6405827.1"/>
    </source>
</evidence>
<dbReference type="CDD" id="cd07185">
    <property type="entry name" value="OmpA_C-like"/>
    <property type="match status" value="1"/>
</dbReference>
<evidence type="ECO:0000256" key="1">
    <source>
        <dbReference type="ARBA" id="ARBA00004442"/>
    </source>
</evidence>
<dbReference type="Pfam" id="PF00691">
    <property type="entry name" value="OmpA"/>
    <property type="match status" value="1"/>
</dbReference>
<comment type="caution">
    <text evidence="7">The sequence shown here is derived from an EMBL/GenBank/DDBJ whole genome shotgun (WGS) entry which is preliminary data.</text>
</comment>